<accession>A0ACC3CTF0</accession>
<protein>
    <submittedName>
        <fullName evidence="1">Uncharacterized protein</fullName>
    </submittedName>
</protein>
<proteinExistence type="predicted"/>
<keyword evidence="2" id="KW-1185">Reference proteome</keyword>
<sequence length="269" mass="29303">MLGHDREHVNLPLVVLFVKTFSWDVLGVKVAAAEGRKPLTEDGVAEKSKEDGASTEEEGPVPEDSPLISTELRQRFKSILTRYFEDVKAHISKDQKTLAAQSRRNAEAYVRSGEVFEDRQANFEKQMKAQEKLVSNAQVLADAVGAEMPDLKEKDDTNALGDGGIGLVKTGEYLRGQGDGPGIWEDEDERRFYESLVDLKDRVPGILLEDGKKKKTDTEEPVGKKVAEVDSKTADSVEAVADAGSKLANGEDQSTAIANKSVGAQVDSL</sequence>
<name>A0ACC3CTF0_9PEZI</name>
<gene>
    <name evidence="1" type="ORF">LTS18_001009</name>
</gene>
<reference evidence="1" key="1">
    <citation type="submission" date="2024-09" db="EMBL/GenBank/DDBJ databases">
        <title>Black Yeasts Isolated from many extreme environments.</title>
        <authorList>
            <person name="Coleine C."/>
            <person name="Stajich J.E."/>
            <person name="Selbmann L."/>
        </authorList>
    </citation>
    <scope>NUCLEOTIDE SEQUENCE</scope>
    <source>
        <strain evidence="1">CCFEE 5737</strain>
    </source>
</reference>
<dbReference type="EMBL" id="JAWDJW010011811">
    <property type="protein sequence ID" value="KAK3044533.1"/>
    <property type="molecule type" value="Genomic_DNA"/>
</dbReference>
<dbReference type="Proteomes" id="UP001186974">
    <property type="component" value="Unassembled WGS sequence"/>
</dbReference>
<feature type="non-terminal residue" evidence="1">
    <location>
        <position position="269"/>
    </location>
</feature>
<evidence type="ECO:0000313" key="2">
    <source>
        <dbReference type="Proteomes" id="UP001186974"/>
    </source>
</evidence>
<organism evidence="1 2">
    <name type="scientific">Coniosporium uncinatum</name>
    <dbReference type="NCBI Taxonomy" id="93489"/>
    <lineage>
        <taxon>Eukaryota</taxon>
        <taxon>Fungi</taxon>
        <taxon>Dikarya</taxon>
        <taxon>Ascomycota</taxon>
        <taxon>Pezizomycotina</taxon>
        <taxon>Dothideomycetes</taxon>
        <taxon>Dothideomycetes incertae sedis</taxon>
        <taxon>Coniosporium</taxon>
    </lineage>
</organism>
<comment type="caution">
    <text evidence="1">The sequence shown here is derived from an EMBL/GenBank/DDBJ whole genome shotgun (WGS) entry which is preliminary data.</text>
</comment>
<evidence type="ECO:0000313" key="1">
    <source>
        <dbReference type="EMBL" id="KAK3044533.1"/>
    </source>
</evidence>